<dbReference type="GO" id="GO:0003677">
    <property type="term" value="F:DNA binding"/>
    <property type="evidence" value="ECO:0007669"/>
    <property type="project" value="InterPro"/>
</dbReference>
<dbReference type="InterPro" id="IPR053230">
    <property type="entry name" value="Trans_reg_galc"/>
</dbReference>
<accession>A0A2T2N1N4</accession>
<keyword evidence="6" id="KW-1185">Reference proteome</keyword>
<feature type="compositionally biased region" description="Polar residues" evidence="3">
    <location>
        <begin position="1"/>
        <end position="10"/>
    </location>
</feature>
<dbReference type="InterPro" id="IPR001138">
    <property type="entry name" value="Zn2Cys6_DnaBD"/>
</dbReference>
<dbReference type="CDD" id="cd00067">
    <property type="entry name" value="GAL4"/>
    <property type="match status" value="1"/>
</dbReference>
<dbReference type="InterPro" id="IPR007219">
    <property type="entry name" value="XnlR_reg_dom"/>
</dbReference>
<dbReference type="AlphaFoldDB" id="A0A2T2N1N4"/>
<dbReference type="SUPFAM" id="SSF57701">
    <property type="entry name" value="Zn2/Cys6 DNA-binding domain"/>
    <property type="match status" value="1"/>
</dbReference>
<dbReference type="CDD" id="cd12148">
    <property type="entry name" value="fungal_TF_MHR"/>
    <property type="match status" value="1"/>
</dbReference>
<dbReference type="Proteomes" id="UP000240883">
    <property type="component" value="Unassembled WGS sequence"/>
</dbReference>
<dbReference type="Gene3D" id="4.10.240.10">
    <property type="entry name" value="Zn(2)-C6 fungal-type DNA-binding domain"/>
    <property type="match status" value="1"/>
</dbReference>
<dbReference type="GO" id="GO:0006351">
    <property type="term" value="P:DNA-templated transcription"/>
    <property type="evidence" value="ECO:0007669"/>
    <property type="project" value="InterPro"/>
</dbReference>
<name>A0A2T2N1N4_CORCC</name>
<evidence type="ECO:0000256" key="1">
    <source>
        <dbReference type="ARBA" id="ARBA00022723"/>
    </source>
</evidence>
<keyword evidence="2" id="KW-0539">Nucleus</keyword>
<dbReference type="Pfam" id="PF00172">
    <property type="entry name" value="Zn_clus"/>
    <property type="match status" value="1"/>
</dbReference>
<dbReference type="GO" id="GO:0000981">
    <property type="term" value="F:DNA-binding transcription factor activity, RNA polymerase II-specific"/>
    <property type="evidence" value="ECO:0007669"/>
    <property type="project" value="InterPro"/>
</dbReference>
<dbReference type="OrthoDB" id="5296287at2759"/>
<reference evidence="5 6" key="1">
    <citation type="journal article" date="2018" name="Front. Microbiol.">
        <title>Genome-Wide Analysis of Corynespora cassiicola Leaf Fall Disease Putative Effectors.</title>
        <authorList>
            <person name="Lopez D."/>
            <person name="Ribeiro S."/>
            <person name="Label P."/>
            <person name="Fumanal B."/>
            <person name="Venisse J.S."/>
            <person name="Kohler A."/>
            <person name="de Oliveira R.R."/>
            <person name="Labutti K."/>
            <person name="Lipzen A."/>
            <person name="Lail K."/>
            <person name="Bauer D."/>
            <person name="Ohm R.A."/>
            <person name="Barry K.W."/>
            <person name="Spatafora J."/>
            <person name="Grigoriev I.V."/>
            <person name="Martin F.M."/>
            <person name="Pujade-Renaud V."/>
        </authorList>
    </citation>
    <scope>NUCLEOTIDE SEQUENCE [LARGE SCALE GENOMIC DNA]</scope>
    <source>
        <strain evidence="5 6">Philippines</strain>
    </source>
</reference>
<dbReference type="PANTHER" id="PTHR47654">
    <property type="entry name" value="ZN(II)2CYS6 TRANSCRIPTION FACTOR (EUROFUNG)-RELATED"/>
    <property type="match status" value="1"/>
</dbReference>
<dbReference type="PROSITE" id="PS50048">
    <property type="entry name" value="ZN2_CY6_FUNGAL_2"/>
    <property type="match status" value="1"/>
</dbReference>
<evidence type="ECO:0000256" key="2">
    <source>
        <dbReference type="ARBA" id="ARBA00023242"/>
    </source>
</evidence>
<feature type="region of interest" description="Disordered" evidence="3">
    <location>
        <begin position="1"/>
        <end position="21"/>
    </location>
</feature>
<feature type="domain" description="Zn(2)-C6 fungal-type" evidence="4">
    <location>
        <begin position="37"/>
        <end position="67"/>
    </location>
</feature>
<evidence type="ECO:0000313" key="5">
    <source>
        <dbReference type="EMBL" id="PSN59269.1"/>
    </source>
</evidence>
<dbReference type="PANTHER" id="PTHR47654:SF5">
    <property type="entry name" value="TRANSCRIPTION FACTOR DOMAIN-CONTAINING PROTEIN"/>
    <property type="match status" value="1"/>
</dbReference>
<dbReference type="GO" id="GO:0008270">
    <property type="term" value="F:zinc ion binding"/>
    <property type="evidence" value="ECO:0007669"/>
    <property type="project" value="InterPro"/>
</dbReference>
<dbReference type="SMART" id="SM00906">
    <property type="entry name" value="Fungal_trans"/>
    <property type="match status" value="1"/>
</dbReference>
<sequence>MLSNRPNHTTAGKVAIPRLEQSGSVQNVKNRRRVARACMRCRSHKIRCSGDAPLCRQCAAAGRKCVYVMRRKDRLQAITERCVQMVDVLNELKGRTNAEDSATITGLLAAAEEDISGALRKHLPSGADNLKENSPADSVAPKSSSYELMNMLNSGRLDLVDEDIFKDEEARATGFVGKSSEVQWIRTAVSQVRDEQRVSRIEEDIGLVKIFWFYNDTEHIDFDPHITSYEIPTSEIAERLIGCYMTTVHDSFPILPRKLFGDQVRECLEKLRAGDAPNVSTQWQAILNLIFAIGARYSHLIKASWRSHKQDHIIYQARARKLSLSEDDLTAHPDISQIQFQGLLAFYYTSVGQVSRAWVIVGVALRLAYSLGLHVRNEDPSATDPKREMLVHIWWGLHSLECLLSAVTGRPSIIVYSRCSVPLPEPLSKEQSLTGVDAAEAYKCTSMPSASSPLVASMALSPSPKSDRSFSLRHNGKDESTSESYFKAVARIGVIMQDILSSLYTPGTMVLSSDEIEGSISHFGQLLDYWIASLPPQFNFQVHGLRTSNKSQAFFRQRMLLGFHFYSTKTLMTRPCLGGHDISTGEGDEKETSRPFVHRTAIACIELAKAIADLLPDQPNPLLLYEYGPWWSVFHPLMQAFSIFLLGFSSFPCISHDRNLLIRYASKLLRWIRSMEDSLSARVYQVALRTYGAIVGGDIPDI</sequence>
<evidence type="ECO:0000259" key="4">
    <source>
        <dbReference type="PROSITE" id="PS50048"/>
    </source>
</evidence>
<protein>
    <recommendedName>
        <fullName evidence="4">Zn(2)-C6 fungal-type domain-containing protein</fullName>
    </recommendedName>
</protein>
<dbReference type="PROSITE" id="PS00463">
    <property type="entry name" value="ZN2_CY6_FUNGAL_1"/>
    <property type="match status" value="1"/>
</dbReference>
<proteinExistence type="predicted"/>
<organism evidence="5 6">
    <name type="scientific">Corynespora cassiicola Philippines</name>
    <dbReference type="NCBI Taxonomy" id="1448308"/>
    <lineage>
        <taxon>Eukaryota</taxon>
        <taxon>Fungi</taxon>
        <taxon>Dikarya</taxon>
        <taxon>Ascomycota</taxon>
        <taxon>Pezizomycotina</taxon>
        <taxon>Dothideomycetes</taxon>
        <taxon>Pleosporomycetidae</taxon>
        <taxon>Pleosporales</taxon>
        <taxon>Corynesporascaceae</taxon>
        <taxon>Corynespora</taxon>
    </lineage>
</organism>
<evidence type="ECO:0000313" key="6">
    <source>
        <dbReference type="Proteomes" id="UP000240883"/>
    </source>
</evidence>
<dbReference type="SMART" id="SM00066">
    <property type="entry name" value="GAL4"/>
    <property type="match status" value="1"/>
</dbReference>
<dbReference type="Pfam" id="PF04082">
    <property type="entry name" value="Fungal_trans"/>
    <property type="match status" value="1"/>
</dbReference>
<dbReference type="InterPro" id="IPR036864">
    <property type="entry name" value="Zn2-C6_fun-type_DNA-bd_sf"/>
</dbReference>
<gene>
    <name evidence="5" type="ORF">BS50DRAFT_537687</name>
</gene>
<dbReference type="EMBL" id="KZ678159">
    <property type="protein sequence ID" value="PSN59269.1"/>
    <property type="molecule type" value="Genomic_DNA"/>
</dbReference>
<keyword evidence="1" id="KW-0479">Metal-binding</keyword>
<evidence type="ECO:0000256" key="3">
    <source>
        <dbReference type="SAM" id="MobiDB-lite"/>
    </source>
</evidence>